<feature type="region of interest" description="Disordered" evidence="1">
    <location>
        <begin position="565"/>
        <end position="681"/>
    </location>
</feature>
<dbReference type="PANTHER" id="PTHR43433:SF10">
    <property type="entry name" value="AB HYDROLASE-1 DOMAIN-CONTAINING PROTEIN"/>
    <property type="match status" value="1"/>
</dbReference>
<dbReference type="OrthoDB" id="435520at2759"/>
<dbReference type="SUPFAM" id="SSF53474">
    <property type="entry name" value="alpha/beta-Hydrolases"/>
    <property type="match status" value="1"/>
</dbReference>
<feature type="region of interest" description="Disordered" evidence="1">
    <location>
        <begin position="763"/>
        <end position="782"/>
    </location>
</feature>
<organism evidence="2">
    <name type="scientific">Psilocybe cubensis</name>
    <name type="common">Psychedelic mushroom</name>
    <name type="synonym">Stropharia cubensis</name>
    <dbReference type="NCBI Taxonomy" id="181762"/>
    <lineage>
        <taxon>Eukaryota</taxon>
        <taxon>Fungi</taxon>
        <taxon>Dikarya</taxon>
        <taxon>Basidiomycota</taxon>
        <taxon>Agaricomycotina</taxon>
        <taxon>Agaricomycetes</taxon>
        <taxon>Agaricomycetidae</taxon>
        <taxon>Agaricales</taxon>
        <taxon>Agaricineae</taxon>
        <taxon>Strophariaceae</taxon>
        <taxon>Psilocybe</taxon>
    </lineage>
</organism>
<feature type="region of interest" description="Disordered" evidence="1">
    <location>
        <begin position="362"/>
        <end position="522"/>
    </location>
</feature>
<dbReference type="InterPro" id="IPR029058">
    <property type="entry name" value="AB_hydrolase_fold"/>
</dbReference>
<gene>
    <name evidence="2" type="ORF">JR316_000824</name>
</gene>
<feature type="region of interest" description="Disordered" evidence="1">
    <location>
        <begin position="710"/>
        <end position="753"/>
    </location>
</feature>
<evidence type="ECO:0000256" key="1">
    <source>
        <dbReference type="SAM" id="MobiDB-lite"/>
    </source>
</evidence>
<dbReference type="EMBL" id="JAFIQS010000001">
    <property type="protein sequence ID" value="KAG5174166.1"/>
    <property type="molecule type" value="Genomic_DNA"/>
</dbReference>
<feature type="compositionally biased region" description="Polar residues" evidence="1">
    <location>
        <begin position="1232"/>
        <end position="1252"/>
    </location>
</feature>
<evidence type="ECO:0008006" key="3">
    <source>
        <dbReference type="Google" id="ProtNLM"/>
    </source>
</evidence>
<feature type="region of interest" description="Disordered" evidence="1">
    <location>
        <begin position="1085"/>
        <end position="1172"/>
    </location>
</feature>
<feature type="compositionally biased region" description="Low complexity" evidence="1">
    <location>
        <begin position="1160"/>
        <end position="1172"/>
    </location>
</feature>
<feature type="compositionally biased region" description="Polar residues" evidence="1">
    <location>
        <begin position="1150"/>
        <end position="1159"/>
    </location>
</feature>
<feature type="compositionally biased region" description="Low complexity" evidence="1">
    <location>
        <begin position="430"/>
        <end position="449"/>
    </location>
</feature>
<feature type="compositionally biased region" description="Low complexity" evidence="1">
    <location>
        <begin position="1033"/>
        <end position="1046"/>
    </location>
</feature>
<proteinExistence type="predicted"/>
<feature type="compositionally biased region" description="Basic and acidic residues" evidence="1">
    <location>
        <begin position="671"/>
        <end position="680"/>
    </location>
</feature>
<dbReference type="InterPro" id="IPR050471">
    <property type="entry name" value="AB_hydrolase"/>
</dbReference>
<dbReference type="Gene3D" id="3.40.50.1820">
    <property type="entry name" value="alpha/beta hydrolase"/>
    <property type="match status" value="1"/>
</dbReference>
<protein>
    <recommendedName>
        <fullName evidence="3">AB hydrolase-1 domain-containing protein</fullName>
    </recommendedName>
</protein>
<dbReference type="SUPFAM" id="SSF52047">
    <property type="entry name" value="RNI-like"/>
    <property type="match status" value="1"/>
</dbReference>
<feature type="compositionally biased region" description="Polar residues" evidence="1">
    <location>
        <begin position="469"/>
        <end position="511"/>
    </location>
</feature>
<sequence>MLARSPFVNDLVPLILDANNDWWPRDFVALSLVSSAWLYHARKRLYPCPTVHTFRAAILLADTLSETPYLASLVEGISLQPLVTDSQRRPLPAELKSLRHLLGLEGLRRVRLGGELAVKAERFLRLISNAEEIKELHIDGSAIRDRLSMHASLEWDESLAFGFPSLDKLRLTDTELDIIPPSLQYTTPITQLILENTYIVDGYLTNLLAGATTLKRLHVSTGDPDVFEEQVRLVLASCAVECLHYEAQKDNKTVVQIMPSNGGALRCLHLRGLCVDLGVLASVNEECVNLVELGVWGRGVGISAQEWTEFLKSGGFGGLERLGLPWGSNVPPFATWGPTEIERIRRDQVDLNYIHPMQSILSRHNTNSSQHIPRKSSSFLSLRREKDKSSPADPSFDVAGPSNSSPSSYFDAYPRPKPSTIPRLVKSRTSRPSPTRDSPTSDPSTPGPTYAFPSFDPADDFSTPRPPLGTNQYSRTRSRTGPSGKSNWDSSSAVPQLRFSNSSSTQHTETPPRTPDDYTPSIDSFDVFPSVVAAPIAGVETMDALVDGMNGGDALSSSRRTMISRPRFGIPGHHPLYQPPLPTPPPGIVLGGGKARPKLTRKSSSSADSSDDEAFSSMPTPASRTRRRRVRPSSSRASVNQIATPAALSRTPDDQRTFQASPNPTRSPRPKTTESADARKTVVPSISEIIRNHAPPEAQVRSRPAIVRSSSLYSPSSQGHATVHEEVETELGNATRGEAEEEEEFLSRSSIDSVADEVQRTIRHQGLPKPPPVPPPSSASAYLKRQSTISDNASVLSPRSDPGVASIYSVSAPSSYYPTSPLEQGTFISMAKNSPSQAVAQYLRSARLTTLLKLTRSPHASQDNPLTVSLSDLGSPTGFPVVVFLGLGCVRHIMGLYDEMASCMGLRLITIDRWGLGRTEPRSKSTKGIMQWASVVEEVLDLLRIDQCSIMAHSAGAPYALSFANKLPSRIVGDICLLAPWVGGTESSGYKWLKYVPNSILKTAQAAEWKIQAWMIGKPPTIAYEGIGYTAPSTSKPSTKSSTSTAVNLNNSVSSEARPRPSMGSNFSEYDDLRDFDGRFESRSTLGLKQRPVSQYGRRASEEGSVPVTKRKTSRGILDRFKGTSSPPQPMEKAPTSAGKKLKALRSMGSLKSKSQNQTPRSSEPSSPHLPPSLLIDVGLGLEDLSWAANIENDIDNVNLHTARPPVYGNGSMGSLPRSTGSRSISFTSSSNAPTSMPGSPAPSSLNISFGQTQSNLGNHHVAIGNALIAASHAESAKGTHNDLLQILNHENHSWGFSYSSYPHRVRIWYGDRDEKIAENAVRWMERTMGTDQCSVKVVKGADHGLMYRSSAVVDVLEWILSAWRPDDRIAQPFSDLR</sequence>
<feature type="compositionally biased region" description="Low complexity" evidence="1">
    <location>
        <begin position="1218"/>
        <end position="1231"/>
    </location>
</feature>
<dbReference type="Gene3D" id="3.80.10.10">
    <property type="entry name" value="Ribonuclease Inhibitor"/>
    <property type="match status" value="1"/>
</dbReference>
<feature type="region of interest" description="Disordered" evidence="1">
    <location>
        <begin position="1209"/>
        <end position="1252"/>
    </location>
</feature>
<dbReference type="InterPro" id="IPR032675">
    <property type="entry name" value="LRR_dom_sf"/>
</dbReference>
<feature type="compositionally biased region" description="Polar residues" evidence="1">
    <location>
        <begin position="657"/>
        <end position="666"/>
    </location>
</feature>
<feature type="region of interest" description="Disordered" evidence="1">
    <location>
        <begin position="1033"/>
        <end position="1071"/>
    </location>
</feature>
<comment type="caution">
    <text evidence="2">The sequence shown here is derived from an EMBL/GenBank/DDBJ whole genome shotgun (WGS) entry which is preliminary data.</text>
</comment>
<feature type="compositionally biased region" description="Pro residues" evidence="1">
    <location>
        <begin position="577"/>
        <end position="587"/>
    </location>
</feature>
<reference evidence="2" key="1">
    <citation type="submission" date="2021-02" db="EMBL/GenBank/DDBJ databases">
        <title>Psilocybe cubensis genome.</title>
        <authorList>
            <person name="Mckernan K.J."/>
            <person name="Crawford S."/>
            <person name="Trippe A."/>
            <person name="Kane L.T."/>
            <person name="Mclaughlin S."/>
        </authorList>
    </citation>
    <scope>NUCLEOTIDE SEQUENCE [LARGE SCALE GENOMIC DNA]</scope>
    <source>
        <strain evidence="2">MGC-MH-2018</strain>
    </source>
</reference>
<accession>A0A8H7YA73</accession>
<feature type="compositionally biased region" description="Polar residues" evidence="1">
    <location>
        <begin position="362"/>
        <end position="380"/>
    </location>
</feature>
<name>A0A8H7YA73_PSICU</name>
<feature type="compositionally biased region" description="Pro residues" evidence="1">
    <location>
        <begin position="768"/>
        <end position="777"/>
    </location>
</feature>
<evidence type="ECO:0000313" key="2">
    <source>
        <dbReference type="EMBL" id="KAG5174166.1"/>
    </source>
</evidence>
<feature type="compositionally biased region" description="Polar residues" evidence="1">
    <location>
        <begin position="710"/>
        <end position="720"/>
    </location>
</feature>
<dbReference type="PANTHER" id="PTHR43433">
    <property type="entry name" value="HYDROLASE, ALPHA/BETA FOLD FAMILY PROTEIN"/>
    <property type="match status" value="1"/>
</dbReference>